<accession>A0A0F8X2W3</accession>
<protein>
    <submittedName>
        <fullName evidence="1">Uncharacterized protein</fullName>
    </submittedName>
</protein>
<name>A0A0F8X2W3_9ZZZZ</name>
<feature type="non-terminal residue" evidence="1">
    <location>
        <position position="1"/>
    </location>
</feature>
<gene>
    <name evidence="1" type="ORF">LCGC14_3077050</name>
</gene>
<dbReference type="AlphaFoldDB" id="A0A0F8X2W3"/>
<evidence type="ECO:0000313" key="1">
    <source>
        <dbReference type="EMBL" id="KKK55195.1"/>
    </source>
</evidence>
<proteinExistence type="predicted"/>
<comment type="caution">
    <text evidence="1">The sequence shown here is derived from an EMBL/GenBank/DDBJ whole genome shotgun (WGS) entry which is preliminary data.</text>
</comment>
<organism evidence="1">
    <name type="scientific">marine sediment metagenome</name>
    <dbReference type="NCBI Taxonomy" id="412755"/>
    <lineage>
        <taxon>unclassified sequences</taxon>
        <taxon>metagenomes</taxon>
        <taxon>ecological metagenomes</taxon>
    </lineage>
</organism>
<dbReference type="EMBL" id="LAZR01065614">
    <property type="protein sequence ID" value="KKK55195.1"/>
    <property type="molecule type" value="Genomic_DNA"/>
</dbReference>
<reference evidence="1" key="1">
    <citation type="journal article" date="2015" name="Nature">
        <title>Complex archaea that bridge the gap between prokaryotes and eukaryotes.</title>
        <authorList>
            <person name="Spang A."/>
            <person name="Saw J.H."/>
            <person name="Jorgensen S.L."/>
            <person name="Zaremba-Niedzwiedzka K."/>
            <person name="Martijn J."/>
            <person name="Lind A.E."/>
            <person name="van Eijk R."/>
            <person name="Schleper C."/>
            <person name="Guy L."/>
            <person name="Ettema T.J."/>
        </authorList>
    </citation>
    <scope>NUCLEOTIDE SEQUENCE</scope>
</reference>
<sequence>PGYPDPTAKLLISRSKPNCLRLWPPWWQREHCVTRWLLMRQLGSKHR</sequence>